<evidence type="ECO:0000256" key="1">
    <source>
        <dbReference type="ARBA" id="ARBA00012513"/>
    </source>
</evidence>
<dbReference type="InterPro" id="IPR008266">
    <property type="entry name" value="Tyr_kinase_AS"/>
</dbReference>
<sequence>MPAAVPPVDAGAVGAPPVVPGYTLDTLLGRGGSGEVWRAVPRRGGEPVAVKVLVAGDPERQAREAALLGALDHPHLVRLIEVVHQPRRGGAARVALVLDLLPGGSLAALLSRRGRLRPGEVVTTIAPVAAALAHAHGNGVVHGDLSPGNIVFTADGRPVLTDLGVARVLGEEAAAEVTPPYVDPTVARGGAPGPASDVFGIAAAAFHALTGIAPWNAATPADTLAVAAGGLLPDLAELAPAAPPQLLAVISRGLAADPHDRGSAAAFALDLRHACRPEPVRLPRDGVPDADLGRTGRGPRTELTHQVPGHRARPAPVVVGPPARGRGRWSGRWARPLPARAGLLGVTVLAVVAVLLGSGRLGMHGARDGGPPGDGARPVEAAVGSAVDGPGTVGPVSGEPAPDTPVAGDGAPSTGGGVPGAEVPPAGRDARPADRPGTPGSAEVWQAVVADLYQRRVAAFTAAAPEAWGDVYTSGSSLRSADEEHARRLAAADEALRGFAPEVVAVTAVRTDGDRVELELVDRWPGYDVVAGGPDGPALRTVPGRPETTVRMVLARTVGGWRIESARRLP</sequence>
<dbReference type="PROSITE" id="PS00107">
    <property type="entry name" value="PROTEIN_KINASE_ATP"/>
    <property type="match status" value="1"/>
</dbReference>
<evidence type="ECO:0000256" key="4">
    <source>
        <dbReference type="ARBA" id="ARBA00022741"/>
    </source>
</evidence>
<dbReference type="InterPro" id="IPR011009">
    <property type="entry name" value="Kinase-like_dom_sf"/>
</dbReference>
<keyword evidence="2 10" id="KW-0723">Serine/threonine-protein kinase</keyword>
<dbReference type="GO" id="GO:0004674">
    <property type="term" value="F:protein serine/threonine kinase activity"/>
    <property type="evidence" value="ECO:0007669"/>
    <property type="project" value="UniProtKB-KW"/>
</dbReference>
<keyword evidence="3" id="KW-0808">Transferase</keyword>
<evidence type="ECO:0000259" key="9">
    <source>
        <dbReference type="PROSITE" id="PS50011"/>
    </source>
</evidence>
<evidence type="ECO:0000313" key="10">
    <source>
        <dbReference type="EMBL" id="SFF15617.1"/>
    </source>
</evidence>
<keyword evidence="4 7" id="KW-0547">Nucleotide-binding</keyword>
<evidence type="ECO:0000256" key="7">
    <source>
        <dbReference type="PROSITE-ProRule" id="PRU10141"/>
    </source>
</evidence>
<dbReference type="PROSITE" id="PS50011">
    <property type="entry name" value="PROTEIN_KINASE_DOM"/>
    <property type="match status" value="1"/>
</dbReference>
<dbReference type="AlphaFoldDB" id="A0A1I2GFE0"/>
<feature type="compositionally biased region" description="Low complexity" evidence="8">
    <location>
        <begin position="314"/>
        <end position="328"/>
    </location>
</feature>
<proteinExistence type="predicted"/>
<keyword evidence="5 10" id="KW-0418">Kinase</keyword>
<evidence type="ECO:0000313" key="11">
    <source>
        <dbReference type="Proteomes" id="UP000198589"/>
    </source>
</evidence>
<evidence type="ECO:0000256" key="2">
    <source>
        <dbReference type="ARBA" id="ARBA00022527"/>
    </source>
</evidence>
<accession>A0A1I2GFE0</accession>
<keyword evidence="6 7" id="KW-0067">ATP-binding</keyword>
<dbReference type="Gene3D" id="1.10.510.10">
    <property type="entry name" value="Transferase(Phosphotransferase) domain 1"/>
    <property type="match status" value="1"/>
</dbReference>
<dbReference type="InterPro" id="IPR000719">
    <property type="entry name" value="Prot_kinase_dom"/>
</dbReference>
<dbReference type="Gene3D" id="3.30.200.20">
    <property type="entry name" value="Phosphorylase Kinase, domain 1"/>
    <property type="match status" value="1"/>
</dbReference>
<dbReference type="Pfam" id="PF00069">
    <property type="entry name" value="Pkinase"/>
    <property type="match status" value="1"/>
</dbReference>
<dbReference type="EMBL" id="FOND01000009">
    <property type="protein sequence ID" value="SFF15617.1"/>
    <property type="molecule type" value="Genomic_DNA"/>
</dbReference>
<evidence type="ECO:0000256" key="5">
    <source>
        <dbReference type="ARBA" id="ARBA00022777"/>
    </source>
</evidence>
<evidence type="ECO:0000256" key="8">
    <source>
        <dbReference type="SAM" id="MobiDB-lite"/>
    </source>
</evidence>
<evidence type="ECO:0000256" key="3">
    <source>
        <dbReference type="ARBA" id="ARBA00022679"/>
    </source>
</evidence>
<organism evidence="10 11">
    <name type="scientific">Blastococcus tunisiensis</name>
    <dbReference type="NCBI Taxonomy" id="1798228"/>
    <lineage>
        <taxon>Bacteria</taxon>
        <taxon>Bacillati</taxon>
        <taxon>Actinomycetota</taxon>
        <taxon>Actinomycetes</taxon>
        <taxon>Geodermatophilales</taxon>
        <taxon>Geodermatophilaceae</taxon>
        <taxon>Blastococcus</taxon>
    </lineage>
</organism>
<dbReference type="PROSITE" id="PS00109">
    <property type="entry name" value="PROTEIN_KINASE_TYR"/>
    <property type="match status" value="1"/>
</dbReference>
<dbReference type="Proteomes" id="UP000198589">
    <property type="component" value="Unassembled WGS sequence"/>
</dbReference>
<reference evidence="11" key="1">
    <citation type="submission" date="2016-10" db="EMBL/GenBank/DDBJ databases">
        <authorList>
            <person name="Varghese N."/>
            <person name="Submissions S."/>
        </authorList>
    </citation>
    <scope>NUCLEOTIDE SEQUENCE [LARGE SCALE GENOMIC DNA]</scope>
    <source>
        <strain evidence="11">DSM 46838</strain>
    </source>
</reference>
<dbReference type="OrthoDB" id="3778994at2"/>
<dbReference type="RefSeq" id="WP_092199215.1">
    <property type="nucleotide sequence ID" value="NZ_FOND01000009.1"/>
</dbReference>
<feature type="region of interest" description="Disordered" evidence="8">
    <location>
        <begin position="364"/>
        <end position="440"/>
    </location>
</feature>
<dbReference type="PANTHER" id="PTHR43289:SF6">
    <property type="entry name" value="SERINE_THREONINE-PROTEIN KINASE NEKL-3"/>
    <property type="match status" value="1"/>
</dbReference>
<keyword evidence="11" id="KW-1185">Reference proteome</keyword>
<protein>
    <recommendedName>
        <fullName evidence="1">non-specific serine/threonine protein kinase</fullName>
        <ecNumber evidence="1">2.7.11.1</ecNumber>
    </recommendedName>
</protein>
<dbReference type="STRING" id="1798228.SAMN05216574_109139"/>
<feature type="region of interest" description="Disordered" evidence="8">
    <location>
        <begin position="280"/>
        <end position="328"/>
    </location>
</feature>
<feature type="binding site" evidence="7">
    <location>
        <position position="51"/>
    </location>
    <ligand>
        <name>ATP</name>
        <dbReference type="ChEBI" id="CHEBI:30616"/>
    </ligand>
</feature>
<feature type="compositionally biased region" description="Basic and acidic residues" evidence="8">
    <location>
        <begin position="280"/>
        <end position="303"/>
    </location>
</feature>
<dbReference type="EC" id="2.7.11.1" evidence="1"/>
<evidence type="ECO:0000256" key="6">
    <source>
        <dbReference type="ARBA" id="ARBA00022840"/>
    </source>
</evidence>
<name>A0A1I2GFE0_9ACTN</name>
<dbReference type="SUPFAM" id="SSF56112">
    <property type="entry name" value="Protein kinase-like (PK-like)"/>
    <property type="match status" value="1"/>
</dbReference>
<gene>
    <name evidence="10" type="ORF">SAMN05216574_109139</name>
</gene>
<dbReference type="CDD" id="cd14014">
    <property type="entry name" value="STKc_PknB_like"/>
    <property type="match status" value="1"/>
</dbReference>
<feature type="domain" description="Protein kinase" evidence="9">
    <location>
        <begin position="22"/>
        <end position="276"/>
    </location>
</feature>
<dbReference type="GO" id="GO:0005524">
    <property type="term" value="F:ATP binding"/>
    <property type="evidence" value="ECO:0007669"/>
    <property type="project" value="UniProtKB-UniRule"/>
</dbReference>
<dbReference type="InterPro" id="IPR017441">
    <property type="entry name" value="Protein_kinase_ATP_BS"/>
</dbReference>
<dbReference type="PANTHER" id="PTHR43289">
    <property type="entry name" value="MITOGEN-ACTIVATED PROTEIN KINASE KINASE KINASE 20-RELATED"/>
    <property type="match status" value="1"/>
</dbReference>